<keyword evidence="3" id="KW-0489">Methyltransferase</keyword>
<dbReference type="EMBL" id="CACRXK020020058">
    <property type="protein sequence ID" value="CAB4034381.1"/>
    <property type="molecule type" value="Genomic_DNA"/>
</dbReference>
<dbReference type="GO" id="GO:0004483">
    <property type="term" value="F:methyltransferase cap1 activity"/>
    <property type="evidence" value="ECO:0007669"/>
    <property type="project" value="UniProtKB-UniRule"/>
</dbReference>
<dbReference type="GO" id="GO:0005737">
    <property type="term" value="C:cytoplasm"/>
    <property type="evidence" value="ECO:0007669"/>
    <property type="project" value="TreeGrafter"/>
</dbReference>
<dbReference type="InterPro" id="IPR025807">
    <property type="entry name" value="Adrift-typ_MeTrfase"/>
</dbReference>
<dbReference type="SUPFAM" id="SSF53335">
    <property type="entry name" value="S-adenosyl-L-methionine-dependent methyltransferases"/>
    <property type="match status" value="1"/>
</dbReference>
<dbReference type="PROSITE" id="PS51614">
    <property type="entry name" value="SAM_MT_ADRIFT"/>
    <property type="match status" value="1"/>
</dbReference>
<evidence type="ECO:0000256" key="4">
    <source>
        <dbReference type="ARBA" id="ARBA00022679"/>
    </source>
</evidence>
<dbReference type="GO" id="GO:0003676">
    <property type="term" value="F:nucleic acid binding"/>
    <property type="evidence" value="ECO:0007669"/>
    <property type="project" value="UniProtKB-UniRule"/>
</dbReference>
<dbReference type="InterPro" id="IPR002877">
    <property type="entry name" value="RNA_MeTrfase_FtsJ_dom"/>
</dbReference>
<keyword evidence="8" id="KW-1185">Reference proteome</keyword>
<evidence type="ECO:0000256" key="5">
    <source>
        <dbReference type="ARBA" id="ARBA00022691"/>
    </source>
</evidence>
<dbReference type="GO" id="GO:0016556">
    <property type="term" value="P:mRNA modification"/>
    <property type="evidence" value="ECO:0007669"/>
    <property type="project" value="UniProtKB-UniRule"/>
</dbReference>
<sequence length="839" mass="94566">MAAKTKGIREKAESIFNKRYKLKSKTDKYSLPEANAIFSTPPFAIEPLTAIKNSLNTTKNLLNSKDIEKWRRHTSKTNPCGLVVKHLREAVKPELCTQAWVKFYEILSSCNIIPPKCIDNQKLTSLHLCEAPGAFIASLNHHIKCNFEGVHWEWLASTLNPFYEGNDTKRMISGERFIIETLGHWNFGESCDGDLMQWDNLKCLVQAVGGAGKVDIVTADGSINCADEPDKQEIVIGQLLYCEVVAALVSLADGGSLIVKMFTMYEHHTVAILFLLCCLFEEVEIIKPGTSKPGNSEVYCVCTCFAGPAYLSKDLLEKVQTYYTSLTPEKALFPHEYLPENFIEKVITCAKTFSEFQTNAINRNIELFDHFSKGKWKFLNKLRKYLAEEFVHRFNVQSLEQGYSVVPHVHLDGTQLSYWPESRQETYCNSGIHHTGSYVDRIAMSKLGWHERVVLPQDEMPSFVTEDALVHEIIHSVESIEWLKGGHTSDVQHWNIDLGKTIRVIQSSRFCLATLISELNDARTNAKIFHTNEGKELVETLEFLSQQKSRELGQSSSPLNILAVLQRCGLLSNESRPGFILDISGNGRYVSELVESGVFYPEQCLAVLCQNCAVQCNGAGFQRVVIDNCSSQNASEVEKLRSFGREEIGGRIVSDECLAINNATYTSESYTKTRMILGSFFKSCQPVERSLYDEISSKAFLLSQCVNALRLLQQGDCLVLEVSDTLTQFTVGIIYILHLLFKEIALINPKFCPTSKQFLVCRGFLNANQATTLLAHMEKVLEVLTSKPAGKDVIGFLPIKKLFSENFYKYIRSQSTNHVTAQLHWIVKCERLFLSKKAC</sequence>
<dbReference type="GO" id="GO:0006370">
    <property type="term" value="P:7-methylguanosine mRNA capping"/>
    <property type="evidence" value="ECO:0007669"/>
    <property type="project" value="UniProtKB-UniRule"/>
</dbReference>
<keyword evidence="5" id="KW-0949">S-adenosyl-L-methionine</keyword>
<comment type="caution">
    <text evidence="7">The sequence shown here is derived from an EMBL/GenBank/DDBJ whole genome shotgun (WGS) entry which is preliminary data.</text>
</comment>
<gene>
    <name evidence="7" type="ORF">PACLA_8A013997</name>
</gene>
<comment type="catalytic activity">
    <reaction evidence="6">
        <text>a 5'-end (N(7)-methyl 5'-triphosphoguanosine)-(2'-O-methyl-ribonucleoside)-(ribonucleotide) in mRNA + S-adenosyl-L-methionine = a 5'-end (N(7)-methyl 5'-triphosphoguanosine)-(2'-O-methyl-ribonucleoside)-(2'-O-methyl-ribonucleotide) in mRNA + S-adenosyl-L-homocysteine + H(+)</text>
        <dbReference type="Rhea" id="RHEA:67024"/>
        <dbReference type="Rhea" id="RHEA-COMP:17169"/>
        <dbReference type="Rhea" id="RHEA-COMP:17170"/>
        <dbReference type="ChEBI" id="CHEBI:15378"/>
        <dbReference type="ChEBI" id="CHEBI:57856"/>
        <dbReference type="ChEBI" id="CHEBI:59789"/>
        <dbReference type="ChEBI" id="CHEBI:167612"/>
        <dbReference type="ChEBI" id="CHEBI:167614"/>
        <dbReference type="EC" id="2.1.1.296"/>
    </reaction>
</comment>
<protein>
    <recommendedName>
        <fullName evidence="2">Cap-specific mRNA (nucleoside-2'-O-)-methyltransferase 2</fullName>
        <ecNumber evidence="1">2.1.1.296</ecNumber>
    </recommendedName>
</protein>
<dbReference type="OrthoDB" id="429597at2759"/>
<reference evidence="7" key="1">
    <citation type="submission" date="2020-04" db="EMBL/GenBank/DDBJ databases">
        <authorList>
            <person name="Alioto T."/>
            <person name="Alioto T."/>
            <person name="Gomez Garrido J."/>
        </authorList>
    </citation>
    <scope>NUCLEOTIDE SEQUENCE</scope>
    <source>
        <strain evidence="7">A484AB</strain>
    </source>
</reference>
<dbReference type="PANTHER" id="PTHR16121:SF2">
    <property type="entry name" value="CAP-SPECIFIC MRNA (NUCLEOSIDE-2'-O-)-METHYLTRANSFERASE 2"/>
    <property type="match status" value="1"/>
</dbReference>
<dbReference type="Proteomes" id="UP001152795">
    <property type="component" value="Unassembled WGS sequence"/>
</dbReference>
<accession>A0A7D9LKA3</accession>
<evidence type="ECO:0000256" key="6">
    <source>
        <dbReference type="ARBA" id="ARBA00049477"/>
    </source>
</evidence>
<dbReference type="InterPro" id="IPR029063">
    <property type="entry name" value="SAM-dependent_MTases_sf"/>
</dbReference>
<dbReference type="GO" id="GO:0032259">
    <property type="term" value="P:methylation"/>
    <property type="evidence" value="ECO:0007669"/>
    <property type="project" value="UniProtKB-KW"/>
</dbReference>
<evidence type="ECO:0000256" key="3">
    <source>
        <dbReference type="ARBA" id="ARBA00022603"/>
    </source>
</evidence>
<dbReference type="GO" id="GO:0005634">
    <property type="term" value="C:nucleus"/>
    <property type="evidence" value="ECO:0007669"/>
    <property type="project" value="UniProtKB-SubCell"/>
</dbReference>
<evidence type="ECO:0000256" key="2">
    <source>
        <dbReference type="ARBA" id="ARBA00021134"/>
    </source>
</evidence>
<dbReference type="GO" id="GO:0120550">
    <property type="term" value="F:methyltransferase cap2 activity"/>
    <property type="evidence" value="ECO:0007669"/>
    <property type="project" value="UniProtKB-EC"/>
</dbReference>
<dbReference type="EC" id="2.1.1.296" evidence="1"/>
<dbReference type="Pfam" id="PF01728">
    <property type="entry name" value="FtsJ"/>
    <property type="match status" value="1"/>
</dbReference>
<organism evidence="7 8">
    <name type="scientific">Paramuricea clavata</name>
    <name type="common">Red gorgonian</name>
    <name type="synonym">Violescent sea-whip</name>
    <dbReference type="NCBI Taxonomy" id="317549"/>
    <lineage>
        <taxon>Eukaryota</taxon>
        <taxon>Metazoa</taxon>
        <taxon>Cnidaria</taxon>
        <taxon>Anthozoa</taxon>
        <taxon>Octocorallia</taxon>
        <taxon>Malacalcyonacea</taxon>
        <taxon>Plexauridae</taxon>
        <taxon>Paramuricea</taxon>
    </lineage>
</organism>
<evidence type="ECO:0000313" key="8">
    <source>
        <dbReference type="Proteomes" id="UP001152795"/>
    </source>
</evidence>
<keyword evidence="4" id="KW-0808">Transferase</keyword>
<evidence type="ECO:0000313" key="7">
    <source>
        <dbReference type="EMBL" id="CAB4034381.1"/>
    </source>
</evidence>
<dbReference type="PANTHER" id="PTHR16121">
    <property type="entry name" value="CAP-SPECIFIC MRNA (NUCLEOSIDE-2'-O-)-METHYLTRANSFERASE 1-RELATED"/>
    <property type="match status" value="1"/>
</dbReference>
<dbReference type="Gene3D" id="3.40.50.12760">
    <property type="match status" value="2"/>
</dbReference>
<name>A0A7D9LKA3_PARCT</name>
<dbReference type="AlphaFoldDB" id="A0A7D9LKA3"/>
<proteinExistence type="predicted"/>
<dbReference type="InterPro" id="IPR050851">
    <property type="entry name" value="mRNA_Cap_2O-Ribose_MeTrfase"/>
</dbReference>
<evidence type="ECO:0000256" key="1">
    <source>
        <dbReference type="ARBA" id="ARBA00012770"/>
    </source>
</evidence>